<evidence type="ECO:0000313" key="6">
    <source>
        <dbReference type="EMBL" id="SHH98690.1"/>
    </source>
</evidence>
<dbReference type="SUPFAM" id="SSF53720">
    <property type="entry name" value="ALDH-like"/>
    <property type="match status" value="1"/>
</dbReference>
<dbReference type="OrthoDB" id="9762913at2"/>
<evidence type="ECO:0000256" key="2">
    <source>
        <dbReference type="ARBA" id="ARBA00023002"/>
    </source>
</evidence>
<gene>
    <name evidence="6" type="ORF">SAMN05421807_12616</name>
</gene>
<evidence type="ECO:0000256" key="1">
    <source>
        <dbReference type="ARBA" id="ARBA00009986"/>
    </source>
</evidence>
<dbReference type="Pfam" id="PF00171">
    <property type="entry name" value="Aldedh"/>
    <property type="match status" value="1"/>
</dbReference>
<dbReference type="PANTHER" id="PTHR11699">
    <property type="entry name" value="ALDEHYDE DEHYDROGENASE-RELATED"/>
    <property type="match status" value="1"/>
</dbReference>
<feature type="domain" description="Aldehyde dehydrogenase" evidence="5">
    <location>
        <begin position="23"/>
        <end position="485"/>
    </location>
</feature>
<dbReference type="PROSITE" id="PS00070">
    <property type="entry name" value="ALDEHYDE_DEHYDR_CYS"/>
    <property type="match status" value="1"/>
</dbReference>
<comment type="similarity">
    <text evidence="1 4">Belongs to the aldehyde dehydrogenase family.</text>
</comment>
<evidence type="ECO:0000256" key="4">
    <source>
        <dbReference type="RuleBase" id="RU003345"/>
    </source>
</evidence>
<dbReference type="Gene3D" id="3.40.309.10">
    <property type="entry name" value="Aldehyde Dehydrogenase, Chain A, domain 2"/>
    <property type="match status" value="1"/>
</dbReference>
<dbReference type="GO" id="GO:0016620">
    <property type="term" value="F:oxidoreductase activity, acting on the aldehyde or oxo group of donors, NAD or NADP as acceptor"/>
    <property type="evidence" value="ECO:0007669"/>
    <property type="project" value="InterPro"/>
</dbReference>
<dbReference type="PROSITE" id="PS00687">
    <property type="entry name" value="ALDEHYDE_DEHYDR_GLU"/>
    <property type="match status" value="1"/>
</dbReference>
<dbReference type="FunFam" id="3.40.309.10:FF:000012">
    <property type="entry name" value="Betaine aldehyde dehydrogenase"/>
    <property type="match status" value="1"/>
</dbReference>
<dbReference type="AlphaFoldDB" id="A0A1M5XFU2"/>
<dbReference type="InterPro" id="IPR016160">
    <property type="entry name" value="Ald_DH_CS_CYS"/>
</dbReference>
<keyword evidence="2 4" id="KW-0560">Oxidoreductase</keyword>
<dbReference type="InterPro" id="IPR029510">
    <property type="entry name" value="Ald_DH_CS_GLU"/>
</dbReference>
<accession>A0A1M5XFU2</accession>
<evidence type="ECO:0000256" key="3">
    <source>
        <dbReference type="PROSITE-ProRule" id="PRU10007"/>
    </source>
</evidence>
<evidence type="ECO:0000313" key="7">
    <source>
        <dbReference type="Proteomes" id="UP000184079"/>
    </source>
</evidence>
<protein>
    <submittedName>
        <fullName evidence="6">Acyl-CoA reductase</fullName>
    </submittedName>
</protein>
<name>A0A1M5XFU2_9BACI</name>
<dbReference type="InterPro" id="IPR016161">
    <property type="entry name" value="Ald_DH/histidinol_DH"/>
</dbReference>
<dbReference type="EMBL" id="FQXD01000026">
    <property type="protein sequence ID" value="SHH98690.1"/>
    <property type="molecule type" value="Genomic_DNA"/>
</dbReference>
<feature type="active site" evidence="3">
    <location>
        <position position="258"/>
    </location>
</feature>
<dbReference type="Gene3D" id="3.40.605.10">
    <property type="entry name" value="Aldehyde Dehydrogenase, Chain A, domain 1"/>
    <property type="match status" value="1"/>
</dbReference>
<dbReference type="InterPro" id="IPR016162">
    <property type="entry name" value="Ald_DH_N"/>
</dbReference>
<proteinExistence type="inferred from homology"/>
<dbReference type="InterPro" id="IPR016163">
    <property type="entry name" value="Ald_DH_C"/>
</dbReference>
<sequence>MNSKVNTEQLIDPSYKLYIDGKWTEGTEGRKLASYSPSTGEKLSEIIDATHADVDAAVEAATKAFQSWKTVGIEERSKLLLQIADLIDKNADHLAMVETLDNGKPIRESRGADVPLCADHFRYFAGVIRSEEGTAKELDNDTLTLTLKEPIGVVGKIIPWNFPLLMAAWKIAPAIAAGNTVIIHPSSSTSLSLLELAKLLDQVLPAGVVNVITGRGADSGDYMLHHEGISKLAFTGSTEVGYTVAKAAADRLVPSTLELGGKSANIFFNDAPWERAIEGAQSGILFNQGQVCSAGSRIFVQEGIYDKFVSELKEAFENIKVGLPWEDGVQMGAQINQKQLDKILQYVEIGQQEGAKLITGGYQIKENGMENGVFMAPTILADADNNMRISQEEIFGPVATVIKFKTEEEVIRLANDSEYGLGGGVWTRDLNTALRVARKVETGRMWVNQYTNFSAGAPFGGYKKSGIGRETYKSVLDAYTQTKNIFISMKEEKDGLY</sequence>
<keyword evidence="7" id="KW-1185">Reference proteome</keyword>
<evidence type="ECO:0000259" key="5">
    <source>
        <dbReference type="Pfam" id="PF00171"/>
    </source>
</evidence>
<organism evidence="6 7">
    <name type="scientific">Virgibacillus chiguensis</name>
    <dbReference type="NCBI Taxonomy" id="411959"/>
    <lineage>
        <taxon>Bacteria</taxon>
        <taxon>Bacillati</taxon>
        <taxon>Bacillota</taxon>
        <taxon>Bacilli</taxon>
        <taxon>Bacillales</taxon>
        <taxon>Bacillaceae</taxon>
        <taxon>Virgibacillus</taxon>
    </lineage>
</organism>
<dbReference type="Proteomes" id="UP000184079">
    <property type="component" value="Unassembled WGS sequence"/>
</dbReference>
<reference evidence="7" key="1">
    <citation type="submission" date="2016-11" db="EMBL/GenBank/DDBJ databases">
        <authorList>
            <person name="Varghese N."/>
            <person name="Submissions S."/>
        </authorList>
    </citation>
    <scope>NUCLEOTIDE SEQUENCE [LARGE SCALE GENOMIC DNA]</scope>
    <source>
        <strain evidence="7">CGMCC 1.6496</strain>
    </source>
</reference>
<dbReference type="InterPro" id="IPR015590">
    <property type="entry name" value="Aldehyde_DH_dom"/>
</dbReference>
<dbReference type="RefSeq" id="WP_073013173.1">
    <property type="nucleotide sequence ID" value="NZ_FQXD01000026.1"/>
</dbReference>
<dbReference type="FunFam" id="3.40.605.10:FF:000001">
    <property type="entry name" value="Aldehyde dehydrogenase 1"/>
    <property type="match status" value="1"/>
</dbReference>